<dbReference type="InterPro" id="IPR036890">
    <property type="entry name" value="HATPase_C_sf"/>
</dbReference>
<dbReference type="PANTHER" id="PTHR42878">
    <property type="entry name" value="TWO-COMPONENT HISTIDINE KINASE"/>
    <property type="match status" value="1"/>
</dbReference>
<evidence type="ECO:0000256" key="6">
    <source>
        <dbReference type="ARBA" id="ARBA00023136"/>
    </source>
</evidence>
<evidence type="ECO:0000256" key="5">
    <source>
        <dbReference type="ARBA" id="ARBA00022777"/>
    </source>
</evidence>
<keyword evidence="3" id="KW-0597">Phosphoprotein</keyword>
<dbReference type="EC" id="2.7.13.3" evidence="2"/>
<feature type="coiled-coil region" evidence="7">
    <location>
        <begin position="402"/>
        <end position="440"/>
    </location>
</feature>
<dbReference type="InterPro" id="IPR005467">
    <property type="entry name" value="His_kinase_dom"/>
</dbReference>
<proteinExistence type="predicted"/>
<evidence type="ECO:0000313" key="9">
    <source>
        <dbReference type="EMBL" id="MFD1875169.1"/>
    </source>
</evidence>
<dbReference type="InterPro" id="IPR003661">
    <property type="entry name" value="HisK_dim/P_dom"/>
</dbReference>
<dbReference type="InterPro" id="IPR003594">
    <property type="entry name" value="HATPase_dom"/>
</dbReference>
<dbReference type="SUPFAM" id="SSF55785">
    <property type="entry name" value="PYP-like sensor domain (PAS domain)"/>
    <property type="match status" value="3"/>
</dbReference>
<comment type="catalytic activity">
    <reaction evidence="1">
        <text>ATP + protein L-histidine = ADP + protein N-phospho-L-histidine.</text>
        <dbReference type="EC" id="2.7.13.3"/>
    </reaction>
</comment>
<evidence type="ECO:0000256" key="7">
    <source>
        <dbReference type="SAM" id="Coils"/>
    </source>
</evidence>
<evidence type="ECO:0000256" key="4">
    <source>
        <dbReference type="ARBA" id="ARBA00022679"/>
    </source>
</evidence>
<dbReference type="InterPro" id="IPR050351">
    <property type="entry name" value="BphY/WalK/GraS-like"/>
</dbReference>
<evidence type="ECO:0000313" key="10">
    <source>
        <dbReference type="Proteomes" id="UP001597197"/>
    </source>
</evidence>
<protein>
    <recommendedName>
        <fullName evidence="2">histidine kinase</fullName>
        <ecNumber evidence="2">2.7.13.3</ecNumber>
    </recommendedName>
</protein>
<comment type="caution">
    <text evidence="9">The sequence shown here is derived from an EMBL/GenBank/DDBJ whole genome shotgun (WGS) entry which is preliminary data.</text>
</comment>
<keyword evidence="10" id="KW-1185">Reference proteome</keyword>
<evidence type="ECO:0000256" key="1">
    <source>
        <dbReference type="ARBA" id="ARBA00000085"/>
    </source>
</evidence>
<dbReference type="SUPFAM" id="SSF55874">
    <property type="entry name" value="ATPase domain of HSP90 chaperone/DNA topoisomerase II/histidine kinase"/>
    <property type="match status" value="1"/>
</dbReference>
<accession>A0ABW4R0I2</accession>
<gene>
    <name evidence="9" type="ORF">ACFSDX_22235</name>
</gene>
<dbReference type="Proteomes" id="UP001597197">
    <property type="component" value="Unassembled WGS sequence"/>
</dbReference>
<dbReference type="SUPFAM" id="SSF47384">
    <property type="entry name" value="Homodimeric domain of signal transducing histidine kinase"/>
    <property type="match status" value="1"/>
</dbReference>
<dbReference type="RefSeq" id="WP_382317605.1">
    <property type="nucleotide sequence ID" value="NZ_JBHUFD010000018.1"/>
</dbReference>
<dbReference type="InterPro" id="IPR036097">
    <property type="entry name" value="HisK_dim/P_sf"/>
</dbReference>
<dbReference type="Gene3D" id="1.10.287.130">
    <property type="match status" value="1"/>
</dbReference>
<organism evidence="9 10">
    <name type="scientific">Hymenobacter bucti</name>
    <dbReference type="NCBI Taxonomy" id="1844114"/>
    <lineage>
        <taxon>Bacteria</taxon>
        <taxon>Pseudomonadati</taxon>
        <taxon>Bacteroidota</taxon>
        <taxon>Cytophagia</taxon>
        <taxon>Cytophagales</taxon>
        <taxon>Hymenobacteraceae</taxon>
        <taxon>Hymenobacter</taxon>
    </lineage>
</organism>
<reference evidence="10" key="1">
    <citation type="journal article" date="2019" name="Int. J. Syst. Evol. Microbiol.">
        <title>The Global Catalogue of Microorganisms (GCM) 10K type strain sequencing project: providing services to taxonomists for standard genome sequencing and annotation.</title>
        <authorList>
            <consortium name="The Broad Institute Genomics Platform"/>
            <consortium name="The Broad Institute Genome Sequencing Center for Infectious Disease"/>
            <person name="Wu L."/>
            <person name="Ma J."/>
        </authorList>
    </citation>
    <scope>NUCLEOTIDE SEQUENCE [LARGE SCALE GENOMIC DNA]</scope>
    <source>
        <strain evidence="10">CGMCC 1.15795</strain>
    </source>
</reference>
<dbReference type="Pfam" id="PF08448">
    <property type="entry name" value="PAS_4"/>
    <property type="match status" value="3"/>
</dbReference>
<evidence type="ECO:0000256" key="2">
    <source>
        <dbReference type="ARBA" id="ARBA00012438"/>
    </source>
</evidence>
<keyword evidence="6" id="KW-0472">Membrane</keyword>
<dbReference type="Gene3D" id="3.30.450.20">
    <property type="entry name" value="PAS domain"/>
    <property type="match status" value="3"/>
</dbReference>
<evidence type="ECO:0000259" key="8">
    <source>
        <dbReference type="PROSITE" id="PS50109"/>
    </source>
</evidence>
<dbReference type="EMBL" id="JBHUFD010000018">
    <property type="protein sequence ID" value="MFD1875169.1"/>
    <property type="molecule type" value="Genomic_DNA"/>
</dbReference>
<dbReference type="CDD" id="cd00082">
    <property type="entry name" value="HisKA"/>
    <property type="match status" value="1"/>
</dbReference>
<keyword evidence="7" id="KW-0175">Coiled coil</keyword>
<sequence>MPAAPESVALFNALPTPHLLLSPAFVIEAVSDAYLHATLTQRAQLVGQYMFDAFPDNPQTPEANGGHNVRASLAQVLATGQPHQIAHQHFDVPDPDRPGQFVERYWRALNAPVLDAQGNVTHIIHAAVDVTAEVQAAQQAALLATAQHQAQARETFYQVFEQTPAAICLQRGPAHRYEYVNAAYQQFFPDRPLVGRGVAEAIPEVIDNGLLAQLDRVYQTGETFQASEVSLLLDQPSGPPAWVHVSFTYQAMREHGEIVGISTFVYDVTAQIMARRQREEEQRQLEQLFMQAPAPIVILDGPDLVFQLVNPAYQRIFPGRALAGKSLLEALPELVGTPIPALFQRVYQTGKPITVQEMPLMMARHEGRAPEEIYWTFTYQARRAADGSINGVRVFANDVTEQVRTRQQIESLNQRLAASNEKLQASNQELGESNRQLTRTNVDLDTFVYTASHDLKAPITNIESIVLALRETLAAAAPPDPLVPHLLDLLDQTVARFQFTINQLTDISRLQLAHTGPAEPVNLAAVVEHVRLDLLPAVATAGTQLTVAVPAGLVVSFSPANLRSIVYNLLSNAIKYRAPGRPAWVQVRAAQTPQAVVLTVQDNGLGMTEVQQRQLFGLFQRLHTHVEGTGVGLYITKRLVENAGGNIQVQSQPNVGTTFTVSIPV</sequence>
<feature type="domain" description="Histidine kinase" evidence="8">
    <location>
        <begin position="450"/>
        <end position="665"/>
    </location>
</feature>
<keyword evidence="4" id="KW-0808">Transferase</keyword>
<dbReference type="SMART" id="SM00387">
    <property type="entry name" value="HATPase_c"/>
    <property type="match status" value="1"/>
</dbReference>
<dbReference type="SMART" id="SM00091">
    <property type="entry name" value="PAS"/>
    <property type="match status" value="3"/>
</dbReference>
<dbReference type="PANTHER" id="PTHR42878:SF15">
    <property type="entry name" value="BACTERIOPHYTOCHROME"/>
    <property type="match status" value="1"/>
</dbReference>
<evidence type="ECO:0000256" key="3">
    <source>
        <dbReference type="ARBA" id="ARBA00022553"/>
    </source>
</evidence>
<dbReference type="InterPro" id="IPR000014">
    <property type="entry name" value="PAS"/>
</dbReference>
<dbReference type="InterPro" id="IPR004358">
    <property type="entry name" value="Sig_transdc_His_kin-like_C"/>
</dbReference>
<dbReference type="InterPro" id="IPR013656">
    <property type="entry name" value="PAS_4"/>
</dbReference>
<name>A0ABW4R0I2_9BACT</name>
<dbReference type="InterPro" id="IPR035965">
    <property type="entry name" value="PAS-like_dom_sf"/>
</dbReference>
<dbReference type="PROSITE" id="PS50109">
    <property type="entry name" value="HIS_KIN"/>
    <property type="match status" value="1"/>
</dbReference>
<dbReference type="Pfam" id="PF02518">
    <property type="entry name" value="HATPase_c"/>
    <property type="match status" value="1"/>
</dbReference>
<keyword evidence="5" id="KW-0418">Kinase</keyword>
<dbReference type="Gene3D" id="3.30.565.10">
    <property type="entry name" value="Histidine kinase-like ATPase, C-terminal domain"/>
    <property type="match status" value="1"/>
</dbReference>
<dbReference type="PRINTS" id="PR00344">
    <property type="entry name" value="BCTRLSENSOR"/>
</dbReference>